<keyword evidence="4 7" id="KW-0812">Transmembrane</keyword>
<organism evidence="9 10">
    <name type="scientific">Massiliimalia timonensis</name>
    <dbReference type="NCBI Taxonomy" id="1987501"/>
    <lineage>
        <taxon>Bacteria</taxon>
        <taxon>Bacillati</taxon>
        <taxon>Bacillota</taxon>
        <taxon>Clostridia</taxon>
        <taxon>Eubacteriales</taxon>
        <taxon>Oscillospiraceae</taxon>
        <taxon>Massiliimalia</taxon>
    </lineage>
</organism>
<feature type="transmembrane region" description="Helical" evidence="7">
    <location>
        <begin position="87"/>
        <end position="107"/>
    </location>
</feature>
<feature type="transmembrane region" description="Helical" evidence="7">
    <location>
        <begin position="272"/>
        <end position="291"/>
    </location>
</feature>
<evidence type="ECO:0000256" key="3">
    <source>
        <dbReference type="ARBA" id="ARBA00022475"/>
    </source>
</evidence>
<dbReference type="SUPFAM" id="SSF161098">
    <property type="entry name" value="MetI-like"/>
    <property type="match status" value="1"/>
</dbReference>
<dbReference type="InterPro" id="IPR035906">
    <property type="entry name" value="MetI-like_sf"/>
</dbReference>
<evidence type="ECO:0000256" key="5">
    <source>
        <dbReference type="ARBA" id="ARBA00022989"/>
    </source>
</evidence>
<keyword evidence="6 7" id="KW-0472">Membrane</keyword>
<feature type="transmembrane region" description="Helical" evidence="7">
    <location>
        <begin position="151"/>
        <end position="171"/>
    </location>
</feature>
<gene>
    <name evidence="9" type="ORF">H8702_06155</name>
</gene>
<evidence type="ECO:0000313" key="10">
    <source>
        <dbReference type="Proteomes" id="UP000632659"/>
    </source>
</evidence>
<accession>A0A8J6TX68</accession>
<evidence type="ECO:0000256" key="1">
    <source>
        <dbReference type="ARBA" id="ARBA00004651"/>
    </source>
</evidence>
<evidence type="ECO:0000259" key="8">
    <source>
        <dbReference type="PROSITE" id="PS50928"/>
    </source>
</evidence>
<dbReference type="Proteomes" id="UP000632659">
    <property type="component" value="Unassembled WGS sequence"/>
</dbReference>
<comment type="subcellular location">
    <subcellularLocation>
        <location evidence="1 7">Cell membrane</location>
        <topology evidence="1 7">Multi-pass membrane protein</topology>
    </subcellularLocation>
</comment>
<keyword evidence="2 7" id="KW-0813">Transport</keyword>
<dbReference type="Pfam" id="PF00528">
    <property type="entry name" value="BPD_transp_1"/>
    <property type="match status" value="1"/>
</dbReference>
<dbReference type="AlphaFoldDB" id="A0A8J6TX68"/>
<comment type="similarity">
    <text evidence="7">Belongs to the binding-protein-dependent transport system permease family.</text>
</comment>
<feature type="transmembrane region" description="Helical" evidence="7">
    <location>
        <begin position="119"/>
        <end position="139"/>
    </location>
</feature>
<dbReference type="PROSITE" id="PS50928">
    <property type="entry name" value="ABC_TM1"/>
    <property type="match status" value="1"/>
</dbReference>
<evidence type="ECO:0000256" key="6">
    <source>
        <dbReference type="ARBA" id="ARBA00023136"/>
    </source>
</evidence>
<feature type="domain" description="ABC transmembrane type-1" evidence="8">
    <location>
        <begin position="84"/>
        <end position="291"/>
    </location>
</feature>
<dbReference type="InterPro" id="IPR000515">
    <property type="entry name" value="MetI-like"/>
</dbReference>
<dbReference type="Gene3D" id="1.10.3720.10">
    <property type="entry name" value="MetI-like"/>
    <property type="match status" value="1"/>
</dbReference>
<reference evidence="9" key="1">
    <citation type="submission" date="2020-08" db="EMBL/GenBank/DDBJ databases">
        <title>Genome public.</title>
        <authorList>
            <person name="Liu C."/>
            <person name="Sun Q."/>
        </authorList>
    </citation>
    <scope>NUCLEOTIDE SEQUENCE</scope>
    <source>
        <strain evidence="9">NSJ-15</strain>
    </source>
</reference>
<evidence type="ECO:0000256" key="4">
    <source>
        <dbReference type="ARBA" id="ARBA00022692"/>
    </source>
</evidence>
<comment type="caution">
    <text evidence="9">The sequence shown here is derived from an EMBL/GenBank/DDBJ whole genome shotgun (WGS) entry which is preliminary data.</text>
</comment>
<dbReference type="PANTHER" id="PTHR43744">
    <property type="entry name" value="ABC TRANSPORTER PERMEASE PROTEIN MG189-RELATED-RELATED"/>
    <property type="match status" value="1"/>
</dbReference>
<dbReference type="EMBL" id="JACRTL010000002">
    <property type="protein sequence ID" value="MBC8610705.1"/>
    <property type="molecule type" value="Genomic_DNA"/>
</dbReference>
<protein>
    <submittedName>
        <fullName evidence="9">Carbohydrate ABC transporter permease</fullName>
    </submittedName>
</protein>
<sequence length="306" mass="34547">MKQSNGFLKEFKRESKSDKAFRIINIVYLGICGIAVLYPLLYSLACSFSSTKAIVQGKVFLWPVDFTLDSYKAVLEYNMIGTGFLNSILYCVGATVISVILLLLAAYPLSRKDLPGRKFFTYFFVVTMFFNGGIIPNYILMKNLNLVGSRWSLIIAFMFSCYNMIIVKSYFQSSISPGLLDAAHIDGCNDFMFFLRIAIPLAKPVIAVMVLFNMVSNWNGYFRALLYLTQPETFNLQQVLRNILFVATMPADIVSTVGDSSIQSLQNLLEQLRYAVLIVGMLPMMVVYPFVQKFFVKGMMIGAIKE</sequence>
<keyword evidence="3" id="KW-1003">Cell membrane</keyword>
<evidence type="ECO:0000256" key="7">
    <source>
        <dbReference type="RuleBase" id="RU363032"/>
    </source>
</evidence>
<evidence type="ECO:0000256" key="2">
    <source>
        <dbReference type="ARBA" id="ARBA00022448"/>
    </source>
</evidence>
<feature type="transmembrane region" description="Helical" evidence="7">
    <location>
        <begin position="20"/>
        <end position="41"/>
    </location>
</feature>
<dbReference type="GO" id="GO:0055085">
    <property type="term" value="P:transmembrane transport"/>
    <property type="evidence" value="ECO:0007669"/>
    <property type="project" value="InterPro"/>
</dbReference>
<name>A0A8J6TX68_9FIRM</name>
<feature type="transmembrane region" description="Helical" evidence="7">
    <location>
        <begin position="191"/>
        <end position="212"/>
    </location>
</feature>
<keyword evidence="5 7" id="KW-1133">Transmembrane helix</keyword>
<dbReference type="RefSeq" id="WP_187536393.1">
    <property type="nucleotide sequence ID" value="NZ_JACRTL010000002.1"/>
</dbReference>
<keyword evidence="10" id="KW-1185">Reference proteome</keyword>
<dbReference type="GO" id="GO:0005886">
    <property type="term" value="C:plasma membrane"/>
    <property type="evidence" value="ECO:0007669"/>
    <property type="project" value="UniProtKB-SubCell"/>
</dbReference>
<evidence type="ECO:0000313" key="9">
    <source>
        <dbReference type="EMBL" id="MBC8610705.1"/>
    </source>
</evidence>
<dbReference type="PANTHER" id="PTHR43744:SF9">
    <property type="entry name" value="POLYGALACTURONAN_RHAMNOGALACTURONAN TRANSPORT SYSTEM PERMEASE PROTEIN YTCP"/>
    <property type="match status" value="1"/>
</dbReference>
<proteinExistence type="inferred from homology"/>
<dbReference type="CDD" id="cd06261">
    <property type="entry name" value="TM_PBP2"/>
    <property type="match status" value="1"/>
</dbReference>